<accession>A0A1F7YSE7</accession>
<dbReference type="GO" id="GO:0004721">
    <property type="term" value="F:phosphoprotein phosphatase activity"/>
    <property type="evidence" value="ECO:0007669"/>
    <property type="project" value="TreeGrafter"/>
</dbReference>
<gene>
    <name evidence="14" type="ORF">A2801_00325</name>
</gene>
<feature type="domain" description="PAS" evidence="13">
    <location>
        <begin position="154"/>
        <end position="202"/>
    </location>
</feature>
<comment type="catalytic activity">
    <reaction evidence="1">
        <text>ATP + protein L-histidine = ADP + protein N-phospho-L-histidine.</text>
        <dbReference type="EC" id="2.7.13.3"/>
    </reaction>
</comment>
<dbReference type="STRING" id="1802500.A2801_00325"/>
<sequence length="521" mass="58131">MKPDPPTDFYKPIFDNMFDGLAYCQMLFNRQSNPVDWIYLKVNKNFEKLTGLKEAEGKKVTELIPGIHESNPELFEIYGRVSKTGKPEKFETYVAPLSRWFLISVYCPKKNYFVAIFQDTTASKQILKDLEDAKTAARNVLEDLQVEKETLAYANSKDEALLASIADGVIATDRDGRITLMNRAAQKMLGRRFAEVQRKSAFDTIPLLDGEGNPIPHEKRPLHIALAGTTTTTDPTTEFTYYYMCGGGTKFPIAIKASPVFLDKEIIGAIVVFSDISREIEVDRAKSEFVSLASHQLRTPLGITKWYLEVLQKDNYINSAPKTVQDYFNQLAKSNERVLSLVGELLSVSRIDQGHVKDSPKQANIGDAVHDVVAEMQPLAQNKKVELRLEMKQAKLPNMFIDPLRFHEVIENLVTNAIEYTPSPGKVDVVTDKNDGAALISVKDTGVGISEADQKKLFTKFFRSQKAIESNPEGSGLGLYVVKSYVEGWGGKISVESIEGKGSTFLINLPINRTKNGGDNL</sequence>
<dbReference type="NCBIfam" id="TIGR00229">
    <property type="entry name" value="sensory_box"/>
    <property type="match status" value="1"/>
</dbReference>
<dbReference type="SMART" id="SM00388">
    <property type="entry name" value="HisKA"/>
    <property type="match status" value="1"/>
</dbReference>
<dbReference type="SUPFAM" id="SSF55874">
    <property type="entry name" value="ATPase domain of HSP90 chaperone/DNA topoisomerase II/histidine kinase"/>
    <property type="match status" value="1"/>
</dbReference>
<dbReference type="GO" id="GO:0006355">
    <property type="term" value="P:regulation of DNA-templated transcription"/>
    <property type="evidence" value="ECO:0007669"/>
    <property type="project" value="InterPro"/>
</dbReference>
<evidence type="ECO:0000256" key="5">
    <source>
        <dbReference type="ARBA" id="ARBA00022553"/>
    </source>
</evidence>
<dbReference type="Pfam" id="PF02518">
    <property type="entry name" value="HATPase_c"/>
    <property type="match status" value="1"/>
</dbReference>
<keyword evidence="11" id="KW-0472">Membrane</keyword>
<evidence type="ECO:0000256" key="10">
    <source>
        <dbReference type="ARBA" id="ARBA00023012"/>
    </source>
</evidence>
<keyword evidence="9" id="KW-0067">ATP-binding</keyword>
<dbReference type="InterPro" id="IPR036097">
    <property type="entry name" value="HisK_dim/P_sf"/>
</dbReference>
<reference evidence="14 15" key="1">
    <citation type="journal article" date="2016" name="Nat. Commun.">
        <title>Thousands of microbial genomes shed light on interconnected biogeochemical processes in an aquifer system.</title>
        <authorList>
            <person name="Anantharaman K."/>
            <person name="Brown C.T."/>
            <person name="Hug L.A."/>
            <person name="Sharon I."/>
            <person name="Castelle C.J."/>
            <person name="Probst A.J."/>
            <person name="Thomas B.C."/>
            <person name="Singh A."/>
            <person name="Wilkins M.J."/>
            <person name="Karaoz U."/>
            <person name="Brodie E.L."/>
            <person name="Williams K.H."/>
            <person name="Hubbard S.S."/>
            <person name="Banfield J.F."/>
        </authorList>
    </citation>
    <scope>NUCLEOTIDE SEQUENCE [LARGE SCALE GENOMIC DNA]</scope>
</reference>
<keyword evidence="7" id="KW-0547">Nucleotide-binding</keyword>
<dbReference type="GO" id="GO:0005886">
    <property type="term" value="C:plasma membrane"/>
    <property type="evidence" value="ECO:0007669"/>
    <property type="project" value="UniProtKB-SubCell"/>
</dbReference>
<dbReference type="Gene3D" id="3.30.565.10">
    <property type="entry name" value="Histidine kinase-like ATPase, C-terminal domain"/>
    <property type="match status" value="1"/>
</dbReference>
<dbReference type="Gene3D" id="3.30.450.20">
    <property type="entry name" value="PAS domain"/>
    <property type="match status" value="2"/>
</dbReference>
<dbReference type="PROSITE" id="PS50112">
    <property type="entry name" value="PAS"/>
    <property type="match status" value="1"/>
</dbReference>
<proteinExistence type="predicted"/>
<dbReference type="Proteomes" id="UP000177263">
    <property type="component" value="Unassembled WGS sequence"/>
</dbReference>
<dbReference type="SMART" id="SM00091">
    <property type="entry name" value="PAS"/>
    <property type="match status" value="2"/>
</dbReference>
<dbReference type="Pfam" id="PF13426">
    <property type="entry name" value="PAS_9"/>
    <property type="match status" value="1"/>
</dbReference>
<dbReference type="SUPFAM" id="SSF47384">
    <property type="entry name" value="Homodimeric domain of signal transducing histidine kinase"/>
    <property type="match status" value="1"/>
</dbReference>
<keyword evidence="5" id="KW-0597">Phosphoprotein</keyword>
<name>A0A1F7YSE7_9BACT</name>
<dbReference type="FunFam" id="3.30.565.10:FF:000023">
    <property type="entry name" value="PAS domain-containing sensor histidine kinase"/>
    <property type="match status" value="1"/>
</dbReference>
<dbReference type="InterPro" id="IPR003594">
    <property type="entry name" value="HATPase_dom"/>
</dbReference>
<organism evidence="14 15">
    <name type="scientific">Candidatus Woesebacteria bacterium RIFCSPHIGHO2_01_FULL_41_10</name>
    <dbReference type="NCBI Taxonomy" id="1802500"/>
    <lineage>
        <taxon>Bacteria</taxon>
        <taxon>Candidatus Woeseibacteriota</taxon>
    </lineage>
</organism>
<keyword evidence="6" id="KW-0808">Transferase</keyword>
<dbReference type="InterPro" id="IPR035965">
    <property type="entry name" value="PAS-like_dom_sf"/>
</dbReference>
<dbReference type="InterPro" id="IPR036890">
    <property type="entry name" value="HATPase_C_sf"/>
</dbReference>
<evidence type="ECO:0000256" key="7">
    <source>
        <dbReference type="ARBA" id="ARBA00022741"/>
    </source>
</evidence>
<dbReference type="GO" id="GO:0000155">
    <property type="term" value="F:phosphorelay sensor kinase activity"/>
    <property type="evidence" value="ECO:0007669"/>
    <property type="project" value="InterPro"/>
</dbReference>
<dbReference type="GO" id="GO:0005524">
    <property type="term" value="F:ATP binding"/>
    <property type="evidence" value="ECO:0007669"/>
    <property type="project" value="UniProtKB-KW"/>
</dbReference>
<dbReference type="EMBL" id="MGGM01000003">
    <property type="protein sequence ID" value="OGM30177.1"/>
    <property type="molecule type" value="Genomic_DNA"/>
</dbReference>
<evidence type="ECO:0000256" key="11">
    <source>
        <dbReference type="ARBA" id="ARBA00023136"/>
    </source>
</evidence>
<evidence type="ECO:0000259" key="13">
    <source>
        <dbReference type="PROSITE" id="PS50112"/>
    </source>
</evidence>
<dbReference type="InterPro" id="IPR000014">
    <property type="entry name" value="PAS"/>
</dbReference>
<dbReference type="PROSITE" id="PS50109">
    <property type="entry name" value="HIS_KIN"/>
    <property type="match status" value="1"/>
</dbReference>
<dbReference type="InterPro" id="IPR003661">
    <property type="entry name" value="HisK_dim/P_dom"/>
</dbReference>
<comment type="caution">
    <text evidence="14">The sequence shown here is derived from an EMBL/GenBank/DDBJ whole genome shotgun (WGS) entry which is preliminary data.</text>
</comment>
<evidence type="ECO:0000256" key="9">
    <source>
        <dbReference type="ARBA" id="ARBA00022840"/>
    </source>
</evidence>
<dbReference type="InterPro" id="IPR013767">
    <property type="entry name" value="PAS_fold"/>
</dbReference>
<keyword evidence="8" id="KW-0418">Kinase</keyword>
<evidence type="ECO:0000256" key="2">
    <source>
        <dbReference type="ARBA" id="ARBA00004236"/>
    </source>
</evidence>
<feature type="domain" description="Histidine kinase" evidence="12">
    <location>
        <begin position="292"/>
        <end position="513"/>
    </location>
</feature>
<dbReference type="EC" id="2.7.13.3" evidence="3"/>
<dbReference type="PRINTS" id="PR00344">
    <property type="entry name" value="BCTRLSENSOR"/>
</dbReference>
<dbReference type="GO" id="GO:0016036">
    <property type="term" value="P:cellular response to phosphate starvation"/>
    <property type="evidence" value="ECO:0007669"/>
    <property type="project" value="TreeGrafter"/>
</dbReference>
<evidence type="ECO:0000313" key="14">
    <source>
        <dbReference type="EMBL" id="OGM30177.1"/>
    </source>
</evidence>
<evidence type="ECO:0000256" key="8">
    <source>
        <dbReference type="ARBA" id="ARBA00022777"/>
    </source>
</evidence>
<evidence type="ECO:0000256" key="1">
    <source>
        <dbReference type="ARBA" id="ARBA00000085"/>
    </source>
</evidence>
<evidence type="ECO:0000256" key="6">
    <source>
        <dbReference type="ARBA" id="ARBA00022679"/>
    </source>
</evidence>
<evidence type="ECO:0000256" key="3">
    <source>
        <dbReference type="ARBA" id="ARBA00012438"/>
    </source>
</evidence>
<dbReference type="PANTHER" id="PTHR45453">
    <property type="entry name" value="PHOSPHATE REGULON SENSOR PROTEIN PHOR"/>
    <property type="match status" value="1"/>
</dbReference>
<dbReference type="PANTHER" id="PTHR45453:SF1">
    <property type="entry name" value="PHOSPHATE REGULON SENSOR PROTEIN PHOR"/>
    <property type="match status" value="1"/>
</dbReference>
<evidence type="ECO:0000256" key="4">
    <source>
        <dbReference type="ARBA" id="ARBA00022475"/>
    </source>
</evidence>
<dbReference type="Pfam" id="PF00989">
    <property type="entry name" value="PAS"/>
    <property type="match status" value="1"/>
</dbReference>
<dbReference type="InterPro" id="IPR004358">
    <property type="entry name" value="Sig_transdc_His_kin-like_C"/>
</dbReference>
<evidence type="ECO:0000259" key="12">
    <source>
        <dbReference type="PROSITE" id="PS50109"/>
    </source>
</evidence>
<dbReference type="CDD" id="cd00130">
    <property type="entry name" value="PAS"/>
    <property type="match status" value="1"/>
</dbReference>
<dbReference type="CDD" id="cd00082">
    <property type="entry name" value="HisKA"/>
    <property type="match status" value="1"/>
</dbReference>
<comment type="subcellular location">
    <subcellularLocation>
        <location evidence="2">Cell membrane</location>
    </subcellularLocation>
</comment>
<keyword evidence="10" id="KW-0902">Two-component regulatory system</keyword>
<protein>
    <recommendedName>
        <fullName evidence="3">histidine kinase</fullName>
        <ecNumber evidence="3">2.7.13.3</ecNumber>
    </recommendedName>
</protein>
<dbReference type="InterPro" id="IPR005467">
    <property type="entry name" value="His_kinase_dom"/>
</dbReference>
<keyword evidence="4" id="KW-1003">Cell membrane</keyword>
<evidence type="ECO:0000313" key="15">
    <source>
        <dbReference type="Proteomes" id="UP000177263"/>
    </source>
</evidence>
<dbReference type="InterPro" id="IPR050351">
    <property type="entry name" value="BphY/WalK/GraS-like"/>
</dbReference>
<dbReference type="Pfam" id="PF00512">
    <property type="entry name" value="HisKA"/>
    <property type="match status" value="1"/>
</dbReference>
<dbReference type="AlphaFoldDB" id="A0A1F7YSE7"/>
<dbReference type="SUPFAM" id="SSF55785">
    <property type="entry name" value="PYP-like sensor domain (PAS domain)"/>
    <property type="match status" value="2"/>
</dbReference>
<dbReference type="SMART" id="SM00387">
    <property type="entry name" value="HATPase_c"/>
    <property type="match status" value="1"/>
</dbReference>
<dbReference type="Gene3D" id="1.10.287.130">
    <property type="match status" value="1"/>
</dbReference>